<reference evidence="4 5" key="1">
    <citation type="submission" date="2019-12" db="EMBL/GenBank/DDBJ databases">
        <authorList>
            <person name="Xu J."/>
        </authorList>
    </citation>
    <scope>NUCLEOTIDE SEQUENCE [LARGE SCALE GENOMIC DNA]</scope>
    <source>
        <strain evidence="4 5">HX-5-24</strain>
    </source>
</reference>
<evidence type="ECO:0000256" key="2">
    <source>
        <dbReference type="PROSITE-ProRule" id="PRU00110"/>
    </source>
</evidence>
<comment type="caution">
    <text evidence="4">The sequence shown here is derived from an EMBL/GenBank/DDBJ whole genome shotgun (WGS) entry which is preliminary data.</text>
</comment>
<feature type="domain" description="HPt" evidence="3">
    <location>
        <begin position="15"/>
        <end position="109"/>
    </location>
</feature>
<keyword evidence="5" id="KW-1185">Reference proteome</keyword>
<keyword evidence="1" id="KW-0902">Two-component regulatory system</keyword>
<evidence type="ECO:0000313" key="4">
    <source>
        <dbReference type="EMBL" id="MUV15482.1"/>
    </source>
</evidence>
<gene>
    <name evidence="4" type="ORF">GN331_14845</name>
</gene>
<dbReference type="AlphaFoldDB" id="A0A7C9M5J0"/>
<accession>A0A7C9M5J0</accession>
<dbReference type="GO" id="GO:0000160">
    <property type="term" value="P:phosphorelay signal transduction system"/>
    <property type="evidence" value="ECO:0007669"/>
    <property type="project" value="UniProtKB-KW"/>
</dbReference>
<evidence type="ECO:0000259" key="3">
    <source>
        <dbReference type="PROSITE" id="PS50894"/>
    </source>
</evidence>
<keyword evidence="2" id="KW-0597">Phosphoprotein</keyword>
<dbReference type="EMBL" id="WOXT01000005">
    <property type="protein sequence ID" value="MUV15482.1"/>
    <property type="molecule type" value="Genomic_DNA"/>
</dbReference>
<evidence type="ECO:0000256" key="1">
    <source>
        <dbReference type="ARBA" id="ARBA00023012"/>
    </source>
</evidence>
<dbReference type="RefSeq" id="WP_156643075.1">
    <property type="nucleotide sequence ID" value="NZ_WOXT01000005.1"/>
</dbReference>
<name>A0A7C9M5J0_9GAMM</name>
<proteinExistence type="predicted"/>
<dbReference type="Gene3D" id="1.20.120.160">
    <property type="entry name" value="HPT domain"/>
    <property type="match status" value="1"/>
</dbReference>
<dbReference type="SUPFAM" id="SSF47226">
    <property type="entry name" value="Histidine-containing phosphotransfer domain, HPT domain"/>
    <property type="match status" value="1"/>
</dbReference>
<protein>
    <recommendedName>
        <fullName evidence="3">HPt domain-containing protein</fullName>
    </recommendedName>
</protein>
<sequence length="118" mass="12586">MQGERFSTMRRLFNDEKTLVRVLGAFGVATRDDLRALGEAHDRLDLRGIAEIAHKLKSACAQVDDEATAECLDALEDAAAMGTSPALVTSLVDEATVRVAELADAVDAYVAAHGTDAR</sequence>
<dbReference type="Proteomes" id="UP000479692">
    <property type="component" value="Unassembled WGS sequence"/>
</dbReference>
<feature type="modified residue" description="Phosphohistidine" evidence="2">
    <location>
        <position position="54"/>
    </location>
</feature>
<dbReference type="Pfam" id="PF01627">
    <property type="entry name" value="Hpt"/>
    <property type="match status" value="1"/>
</dbReference>
<dbReference type="InterPro" id="IPR008207">
    <property type="entry name" value="Sig_transdc_His_kin_Hpt_dom"/>
</dbReference>
<evidence type="ECO:0000313" key="5">
    <source>
        <dbReference type="Proteomes" id="UP000479692"/>
    </source>
</evidence>
<dbReference type="GO" id="GO:0004672">
    <property type="term" value="F:protein kinase activity"/>
    <property type="evidence" value="ECO:0007669"/>
    <property type="project" value="UniProtKB-ARBA"/>
</dbReference>
<dbReference type="PROSITE" id="PS50894">
    <property type="entry name" value="HPT"/>
    <property type="match status" value="1"/>
</dbReference>
<dbReference type="InterPro" id="IPR036641">
    <property type="entry name" value="HPT_dom_sf"/>
</dbReference>
<organism evidence="4 5">
    <name type="scientific">Noviluteimonas gilva</name>
    <dbReference type="NCBI Taxonomy" id="2682097"/>
    <lineage>
        <taxon>Bacteria</taxon>
        <taxon>Pseudomonadati</taxon>
        <taxon>Pseudomonadota</taxon>
        <taxon>Gammaproteobacteria</taxon>
        <taxon>Lysobacterales</taxon>
        <taxon>Lysobacteraceae</taxon>
        <taxon>Noviluteimonas</taxon>
    </lineage>
</organism>